<reference evidence="2 3" key="1">
    <citation type="submission" date="2016-10" db="EMBL/GenBank/DDBJ databases">
        <authorList>
            <person name="de Groot N.N."/>
        </authorList>
    </citation>
    <scope>NUCLEOTIDE SEQUENCE [LARGE SCALE GENOMIC DNA]</scope>
    <source>
        <strain evidence="2 3">CGMCC 1.10434</strain>
    </source>
</reference>
<accession>A0A1H8KAB7</accession>
<name>A0A1H8KAB7_9BACI</name>
<dbReference type="Pfam" id="PF14470">
    <property type="entry name" value="bPH_3"/>
    <property type="match status" value="1"/>
</dbReference>
<dbReference type="AlphaFoldDB" id="A0A1H8KAB7"/>
<feature type="domain" description="YokE-like PH" evidence="1">
    <location>
        <begin position="11"/>
        <end position="106"/>
    </location>
</feature>
<dbReference type="InterPro" id="IPR039519">
    <property type="entry name" value="YokE-like_PH"/>
</dbReference>
<keyword evidence="3" id="KW-1185">Reference proteome</keyword>
<sequence length="117" mass="13646">MRNKNHLLKHLHMDEEIVLSAVCTVEIHLAGKKQYLGRLVLTNEKMLFAFNSFNRNGRVVPYYYQKISMLKKKKGLLGNYLAIRYDHALVNFKYFVPADLNAVYNKLLLCLVKKATE</sequence>
<proteinExistence type="predicted"/>
<evidence type="ECO:0000313" key="3">
    <source>
        <dbReference type="Proteomes" id="UP000199300"/>
    </source>
</evidence>
<organism evidence="2 3">
    <name type="scientific">Amphibacillus marinus</name>
    <dbReference type="NCBI Taxonomy" id="872970"/>
    <lineage>
        <taxon>Bacteria</taxon>
        <taxon>Bacillati</taxon>
        <taxon>Bacillota</taxon>
        <taxon>Bacilli</taxon>
        <taxon>Bacillales</taxon>
        <taxon>Bacillaceae</taxon>
        <taxon>Amphibacillus</taxon>
    </lineage>
</organism>
<dbReference type="Proteomes" id="UP000199300">
    <property type="component" value="Unassembled WGS sequence"/>
</dbReference>
<gene>
    <name evidence="2" type="ORF">SAMN04488134_102225</name>
</gene>
<dbReference type="EMBL" id="FODJ01000002">
    <property type="protein sequence ID" value="SEN89893.1"/>
    <property type="molecule type" value="Genomic_DNA"/>
</dbReference>
<protein>
    <submittedName>
        <fullName evidence="2">PH domain-containing protein</fullName>
    </submittedName>
</protein>
<evidence type="ECO:0000259" key="1">
    <source>
        <dbReference type="Pfam" id="PF14470"/>
    </source>
</evidence>
<dbReference type="STRING" id="872970.SAMN04488134_102225"/>
<evidence type="ECO:0000313" key="2">
    <source>
        <dbReference type="EMBL" id="SEN89893.1"/>
    </source>
</evidence>
<dbReference type="RefSeq" id="WP_091495469.1">
    <property type="nucleotide sequence ID" value="NZ_FODJ01000002.1"/>
</dbReference>